<accession>A0A2P5D1H4</accession>
<gene>
    <name evidence="1" type="ORF">PanWU01x14_105140</name>
</gene>
<protein>
    <submittedName>
        <fullName evidence="1">Uncharacterized protein</fullName>
    </submittedName>
</protein>
<evidence type="ECO:0000313" key="1">
    <source>
        <dbReference type="EMBL" id="PON67117.1"/>
    </source>
</evidence>
<organism evidence="1 2">
    <name type="scientific">Parasponia andersonii</name>
    <name type="common">Sponia andersonii</name>
    <dbReference type="NCBI Taxonomy" id="3476"/>
    <lineage>
        <taxon>Eukaryota</taxon>
        <taxon>Viridiplantae</taxon>
        <taxon>Streptophyta</taxon>
        <taxon>Embryophyta</taxon>
        <taxon>Tracheophyta</taxon>
        <taxon>Spermatophyta</taxon>
        <taxon>Magnoliopsida</taxon>
        <taxon>eudicotyledons</taxon>
        <taxon>Gunneridae</taxon>
        <taxon>Pentapetalae</taxon>
        <taxon>rosids</taxon>
        <taxon>fabids</taxon>
        <taxon>Rosales</taxon>
        <taxon>Cannabaceae</taxon>
        <taxon>Parasponia</taxon>
    </lineage>
</organism>
<evidence type="ECO:0000313" key="2">
    <source>
        <dbReference type="Proteomes" id="UP000237105"/>
    </source>
</evidence>
<dbReference type="EMBL" id="JXTB01000074">
    <property type="protein sequence ID" value="PON67117.1"/>
    <property type="molecule type" value="Genomic_DNA"/>
</dbReference>
<sequence>MEVVLITPSCHILLINSSILVSITHIHIATNKALSSSIGGTDQEIDNLDPDILAMPYYRH</sequence>
<dbReference type="Proteomes" id="UP000237105">
    <property type="component" value="Unassembled WGS sequence"/>
</dbReference>
<reference evidence="2" key="1">
    <citation type="submission" date="2016-06" db="EMBL/GenBank/DDBJ databases">
        <title>Parallel loss of symbiosis genes in relatives of nitrogen-fixing non-legume Parasponia.</title>
        <authorList>
            <person name="Van Velzen R."/>
            <person name="Holmer R."/>
            <person name="Bu F."/>
            <person name="Rutten L."/>
            <person name="Van Zeijl A."/>
            <person name="Liu W."/>
            <person name="Santuari L."/>
            <person name="Cao Q."/>
            <person name="Sharma T."/>
            <person name="Shen D."/>
            <person name="Roswanjaya Y."/>
            <person name="Wardhani T."/>
            <person name="Kalhor M.S."/>
            <person name="Jansen J."/>
            <person name="Van den Hoogen J."/>
            <person name="Gungor B."/>
            <person name="Hartog M."/>
            <person name="Hontelez J."/>
            <person name="Verver J."/>
            <person name="Yang W.-C."/>
            <person name="Schijlen E."/>
            <person name="Repin R."/>
            <person name="Schilthuizen M."/>
            <person name="Schranz E."/>
            <person name="Heidstra R."/>
            <person name="Miyata K."/>
            <person name="Fedorova E."/>
            <person name="Kohlen W."/>
            <person name="Bisseling T."/>
            <person name="Smit S."/>
            <person name="Geurts R."/>
        </authorList>
    </citation>
    <scope>NUCLEOTIDE SEQUENCE [LARGE SCALE GENOMIC DNA]</scope>
    <source>
        <strain evidence="2">cv. WU1-14</strain>
    </source>
</reference>
<comment type="caution">
    <text evidence="1">The sequence shown here is derived from an EMBL/GenBank/DDBJ whole genome shotgun (WGS) entry which is preliminary data.</text>
</comment>
<name>A0A2P5D1H4_PARAD</name>
<keyword evidence="2" id="KW-1185">Reference proteome</keyword>
<proteinExistence type="predicted"/>
<dbReference type="AlphaFoldDB" id="A0A2P5D1H4"/>